<protein>
    <recommendedName>
        <fullName evidence="3">CUB domain-containing protein</fullName>
    </recommendedName>
</protein>
<keyword evidence="1" id="KW-0812">Transmembrane</keyword>
<sequence>MELDVSQLFDKLIILVWVQSLLVYAVTSDDVYFDSFGHCQRTQPFDLTNDEYILRHVGGEFVHETLICDITFKSPATHGVCLVFEEFQIQDCSMRIQIYAASSSTGSPWRILGCTDSKPGHLCTTNRYITVRVIKDALNYNKGYAFEIHARKSNNITERGVLFVSIGVFVVVIFGAVLLTAILAIFIIYCCCCKRRTGSPTKSEETVNKMTLENLHQVQPSAPPGDTEDQPWASNSGCHPYSQTCYSSYPVQYPPPLYMSPPPYQLDGFTKALEPISEPEQTSDSK</sequence>
<reference evidence="2" key="1">
    <citation type="submission" date="2014-12" db="EMBL/GenBank/DDBJ databases">
        <title>Insight into the proteome of Arion vulgaris.</title>
        <authorList>
            <person name="Aradska J."/>
            <person name="Bulat T."/>
            <person name="Smidak R."/>
            <person name="Sarate P."/>
            <person name="Gangsoo J."/>
            <person name="Sialana F."/>
            <person name="Bilban M."/>
            <person name="Lubec G."/>
        </authorList>
    </citation>
    <scope>NUCLEOTIDE SEQUENCE</scope>
    <source>
        <tissue evidence="2">Skin</tissue>
    </source>
</reference>
<proteinExistence type="predicted"/>
<gene>
    <name evidence="2" type="primary">ORF6972</name>
</gene>
<evidence type="ECO:0000313" key="2">
    <source>
        <dbReference type="EMBL" id="CEK49239.1"/>
    </source>
</evidence>
<feature type="transmembrane region" description="Helical" evidence="1">
    <location>
        <begin position="161"/>
        <end position="189"/>
    </location>
</feature>
<keyword evidence="1" id="KW-0472">Membrane</keyword>
<evidence type="ECO:0008006" key="3">
    <source>
        <dbReference type="Google" id="ProtNLM"/>
    </source>
</evidence>
<dbReference type="EMBL" id="HACG01002374">
    <property type="protein sequence ID" value="CEK49239.1"/>
    <property type="molecule type" value="Transcribed_RNA"/>
</dbReference>
<evidence type="ECO:0000256" key="1">
    <source>
        <dbReference type="SAM" id="Phobius"/>
    </source>
</evidence>
<dbReference type="InterPro" id="IPR035914">
    <property type="entry name" value="Sperma_CUB_dom_sf"/>
</dbReference>
<dbReference type="Gene3D" id="2.60.120.290">
    <property type="entry name" value="Spermadhesin, CUB domain"/>
    <property type="match status" value="1"/>
</dbReference>
<keyword evidence="1" id="KW-1133">Transmembrane helix</keyword>
<accession>A0A0B6XZA4</accession>
<dbReference type="SUPFAM" id="SSF49854">
    <property type="entry name" value="Spermadhesin, CUB domain"/>
    <property type="match status" value="1"/>
</dbReference>
<name>A0A0B6XZA4_9EUPU</name>
<organism evidence="2">
    <name type="scientific">Arion vulgaris</name>
    <dbReference type="NCBI Taxonomy" id="1028688"/>
    <lineage>
        <taxon>Eukaryota</taxon>
        <taxon>Metazoa</taxon>
        <taxon>Spiralia</taxon>
        <taxon>Lophotrochozoa</taxon>
        <taxon>Mollusca</taxon>
        <taxon>Gastropoda</taxon>
        <taxon>Heterobranchia</taxon>
        <taxon>Euthyneura</taxon>
        <taxon>Panpulmonata</taxon>
        <taxon>Eupulmonata</taxon>
        <taxon>Stylommatophora</taxon>
        <taxon>Helicina</taxon>
        <taxon>Arionoidea</taxon>
        <taxon>Arionidae</taxon>
        <taxon>Arion</taxon>
    </lineage>
</organism>
<dbReference type="AlphaFoldDB" id="A0A0B6XZA4"/>